<name>A0A484G3P5_COLOR</name>
<keyword evidence="2" id="KW-1185">Reference proteome</keyword>
<evidence type="ECO:0000313" key="1">
    <source>
        <dbReference type="EMBL" id="TDZ24788.1"/>
    </source>
</evidence>
<gene>
    <name evidence="1" type="ORF">Cob_v002242</name>
</gene>
<protein>
    <submittedName>
        <fullName evidence="1">Uncharacterized protein</fullName>
    </submittedName>
</protein>
<dbReference type="Proteomes" id="UP000014480">
    <property type="component" value="Unassembled WGS sequence"/>
</dbReference>
<organism evidence="1 2">
    <name type="scientific">Colletotrichum orbiculare (strain 104-T / ATCC 96160 / CBS 514.97 / LARS 414 / MAFF 240422)</name>
    <name type="common">Cucumber anthracnose fungus</name>
    <name type="synonym">Colletotrichum lagenarium</name>
    <dbReference type="NCBI Taxonomy" id="1213857"/>
    <lineage>
        <taxon>Eukaryota</taxon>
        <taxon>Fungi</taxon>
        <taxon>Dikarya</taxon>
        <taxon>Ascomycota</taxon>
        <taxon>Pezizomycotina</taxon>
        <taxon>Sordariomycetes</taxon>
        <taxon>Hypocreomycetidae</taxon>
        <taxon>Glomerellales</taxon>
        <taxon>Glomerellaceae</taxon>
        <taxon>Colletotrichum</taxon>
        <taxon>Colletotrichum orbiculare species complex</taxon>
    </lineage>
</organism>
<sequence length="75" mass="8420">MLLLALLSESFGTYIQMKLDHRLLLLCTRTCLTNLSVKTGGRHIYVLLWCNIEMGLLTSTSLSANHRIIDTLTPS</sequence>
<proteinExistence type="predicted"/>
<reference evidence="2" key="1">
    <citation type="journal article" date="2013" name="New Phytol.">
        <title>Comparative genomic and transcriptomic analyses reveal the hemibiotrophic stage shift of Colletotrichum fungi.</title>
        <authorList>
            <person name="Gan P."/>
            <person name="Ikeda K."/>
            <person name="Irieda H."/>
            <person name="Narusaka M."/>
            <person name="O'Connell R.J."/>
            <person name="Narusaka Y."/>
            <person name="Takano Y."/>
            <person name="Kubo Y."/>
            <person name="Shirasu K."/>
        </authorList>
    </citation>
    <scope>NUCLEOTIDE SEQUENCE [LARGE SCALE GENOMIC DNA]</scope>
    <source>
        <strain evidence="2">104-T / ATCC 96160 / CBS 514.97 / LARS 414 / MAFF 240422</strain>
    </source>
</reference>
<dbReference type="EMBL" id="AMCV02000004">
    <property type="protein sequence ID" value="TDZ24788.1"/>
    <property type="molecule type" value="Genomic_DNA"/>
</dbReference>
<reference evidence="2" key="2">
    <citation type="journal article" date="2019" name="Mol. Plant Microbe Interact.">
        <title>Genome sequence resources for four phytopathogenic fungi from the Colletotrichum orbiculare species complex.</title>
        <authorList>
            <person name="Gan P."/>
            <person name="Tsushima A."/>
            <person name="Narusaka M."/>
            <person name="Narusaka Y."/>
            <person name="Takano Y."/>
            <person name="Kubo Y."/>
            <person name="Shirasu K."/>
        </authorList>
    </citation>
    <scope>GENOME REANNOTATION</scope>
    <source>
        <strain evidence="2">104-T / ATCC 96160 / CBS 514.97 / LARS 414 / MAFF 240422</strain>
    </source>
</reference>
<dbReference type="AlphaFoldDB" id="A0A484G3P5"/>
<evidence type="ECO:0000313" key="2">
    <source>
        <dbReference type="Proteomes" id="UP000014480"/>
    </source>
</evidence>
<accession>A0A484G3P5</accession>
<comment type="caution">
    <text evidence="1">The sequence shown here is derived from an EMBL/GenBank/DDBJ whole genome shotgun (WGS) entry which is preliminary data.</text>
</comment>